<sequence>MDKKVKKPGFIYIYTYELMYNSLLCGKLEELDWLFVDDSILSPDKLARRKWIDDCQILCKIGMTTKPSVSTRLLQWQNTCKHTVVNLTPDKVELLCNRRDSEKSFSKMFQKLSIKSTKKTKNSIAERLLTYRDGGFYVDHRGKRPIEEIENAIHKLLWKKYGQGLIYCYGCDPSGKKRHKEWFRITIKELPWLLQTIDAICHGNDI</sequence>
<dbReference type="OrthoDB" id="4074785at2759"/>
<dbReference type="KEGG" id="zmk:HG535_0D01110"/>
<dbReference type="EMBL" id="CP058607">
    <property type="protein sequence ID" value="QLG72403.1"/>
    <property type="molecule type" value="Genomic_DNA"/>
</dbReference>
<proteinExistence type="predicted"/>
<dbReference type="InterPro" id="IPR053006">
    <property type="entry name" value="Meiosis_regulatory"/>
</dbReference>
<evidence type="ECO:0000313" key="1">
    <source>
        <dbReference type="EMBL" id="QLG72403.1"/>
    </source>
</evidence>
<dbReference type="PANTHER" id="PTHR28094:SF1">
    <property type="entry name" value="MEIOTICALLY UP-REGULATED GENE 113 PROTEIN"/>
    <property type="match status" value="1"/>
</dbReference>
<organism evidence="1 2">
    <name type="scientific">Zygotorulaspora mrakii</name>
    <name type="common">Zygosaccharomyces mrakii</name>
    <dbReference type="NCBI Taxonomy" id="42260"/>
    <lineage>
        <taxon>Eukaryota</taxon>
        <taxon>Fungi</taxon>
        <taxon>Dikarya</taxon>
        <taxon>Ascomycota</taxon>
        <taxon>Saccharomycotina</taxon>
        <taxon>Saccharomycetes</taxon>
        <taxon>Saccharomycetales</taxon>
        <taxon>Saccharomycetaceae</taxon>
        <taxon>Zygotorulaspora</taxon>
    </lineage>
</organism>
<evidence type="ECO:0000313" key="2">
    <source>
        <dbReference type="Proteomes" id="UP000509704"/>
    </source>
</evidence>
<name>A0A7H9B1J2_ZYGMR</name>
<dbReference type="GeneID" id="59236127"/>
<dbReference type="AlphaFoldDB" id="A0A7H9B1J2"/>
<dbReference type="PANTHER" id="PTHR28094">
    <property type="entry name" value="MEIOTICALLY UP-REGULATED GENE 113 PROTEIN"/>
    <property type="match status" value="1"/>
</dbReference>
<gene>
    <name evidence="1" type="ORF">HG535_0D01110</name>
</gene>
<reference evidence="1 2" key="1">
    <citation type="submission" date="2020-07" db="EMBL/GenBank/DDBJ databases">
        <title>The yeast mating-type switching endonuclease HO is a domesticated member of an unorthodox homing genetic element family.</title>
        <authorList>
            <person name="Coughlan A.Y."/>
            <person name="Lombardi L."/>
            <person name="Braun-Galleani S."/>
            <person name="Martos A.R."/>
            <person name="Galeote V."/>
            <person name="Bigey F."/>
            <person name="Dequin S."/>
            <person name="Byrne K.P."/>
            <person name="Wolfe K.H."/>
        </authorList>
    </citation>
    <scope>NUCLEOTIDE SEQUENCE [LARGE SCALE GENOMIC DNA]</scope>
    <source>
        <strain evidence="1 2">NRRL Y-6702</strain>
    </source>
</reference>
<accession>A0A7H9B1J2</accession>
<dbReference type="RefSeq" id="XP_037144131.1">
    <property type="nucleotide sequence ID" value="XM_037288236.1"/>
</dbReference>
<keyword evidence="2" id="KW-1185">Reference proteome</keyword>
<protein>
    <submittedName>
        <fullName evidence="1">Uncharacterized protein</fullName>
    </submittedName>
</protein>
<dbReference type="Proteomes" id="UP000509704">
    <property type="component" value="Chromosome 4"/>
</dbReference>